<dbReference type="OrthoDB" id="3365698at2759"/>
<dbReference type="InParanoid" id="A0A0H2SHE9"/>
<evidence type="ECO:0000313" key="2">
    <source>
        <dbReference type="Proteomes" id="UP000053477"/>
    </source>
</evidence>
<gene>
    <name evidence="1" type="ORF">SCHPADRAFT_208921</name>
</gene>
<organism evidence="1 2">
    <name type="scientific">Schizopora paradoxa</name>
    <dbReference type="NCBI Taxonomy" id="27342"/>
    <lineage>
        <taxon>Eukaryota</taxon>
        <taxon>Fungi</taxon>
        <taxon>Dikarya</taxon>
        <taxon>Basidiomycota</taxon>
        <taxon>Agaricomycotina</taxon>
        <taxon>Agaricomycetes</taxon>
        <taxon>Hymenochaetales</taxon>
        <taxon>Schizoporaceae</taxon>
        <taxon>Schizopora</taxon>
    </lineage>
</organism>
<keyword evidence="2" id="KW-1185">Reference proteome</keyword>
<sequence>MASKPSACSTTLITPEILTRILEFAIAKGDLYRDFTEADSGSALFGTEQVSSILDDFSEDTLESFMTVCKTWHEVIMTTPALWATFSVILRMPEQSYAAHVSSMLDIHFQRSKAAPFTLFIYGNILETLGKENEHLAITTNMLKRVFTHQAHRLQAVYVTMTLMQQWDFPDLTNFTLPQMVPIMAPTMLSVSLEDMPVLKSLLIYSYLPVSCPEHRVQLAPHECLESMHIVGDVDIIAPTTPHLTSSTHFTGLRNLYLKMPKTKSGLDAWNILLASPNIESLHLECQSKGSFGPQVQSSDLAFFTFPHLRSLDISSGFTISSLDVLSRFTLPSLTSLKVGDFRFDSSQSLVELAALLAQYRLESFKIGIWSIEDTSYEEVFRALFNALVAIKRLEITFQAKLMADNHEPLFEALRNALVPGRPNDASALSNLRELSVIIEFSKTDDVHGILRNMVSIVPICKRKYPSKFSIDFLVSLYDSDKYEEAEHIVLDDENIRRCISDTFSVSVNDEYVEEYQDA</sequence>
<name>A0A0H2SHE9_9AGAM</name>
<dbReference type="AlphaFoldDB" id="A0A0H2SHE9"/>
<proteinExistence type="predicted"/>
<dbReference type="Proteomes" id="UP000053477">
    <property type="component" value="Unassembled WGS sequence"/>
</dbReference>
<dbReference type="EMBL" id="KQ085915">
    <property type="protein sequence ID" value="KLO16476.1"/>
    <property type="molecule type" value="Genomic_DNA"/>
</dbReference>
<dbReference type="SUPFAM" id="SSF52047">
    <property type="entry name" value="RNI-like"/>
    <property type="match status" value="1"/>
</dbReference>
<evidence type="ECO:0000313" key="1">
    <source>
        <dbReference type="EMBL" id="KLO16476.1"/>
    </source>
</evidence>
<protein>
    <submittedName>
        <fullName evidence="1">Uncharacterized protein</fullName>
    </submittedName>
</protein>
<dbReference type="InterPro" id="IPR032675">
    <property type="entry name" value="LRR_dom_sf"/>
</dbReference>
<accession>A0A0H2SHE9</accession>
<reference evidence="1 2" key="1">
    <citation type="submission" date="2015-04" db="EMBL/GenBank/DDBJ databases">
        <title>Complete genome sequence of Schizopora paradoxa KUC8140, a cosmopolitan wood degrader in East Asia.</title>
        <authorList>
            <consortium name="DOE Joint Genome Institute"/>
            <person name="Min B."/>
            <person name="Park H."/>
            <person name="Jang Y."/>
            <person name="Kim J.-J."/>
            <person name="Kim K.H."/>
            <person name="Pangilinan J."/>
            <person name="Lipzen A."/>
            <person name="Riley R."/>
            <person name="Grigoriev I.V."/>
            <person name="Spatafora J.W."/>
            <person name="Choi I.-G."/>
        </authorList>
    </citation>
    <scope>NUCLEOTIDE SEQUENCE [LARGE SCALE GENOMIC DNA]</scope>
    <source>
        <strain evidence="1 2">KUC8140</strain>
    </source>
</reference>
<dbReference type="Gene3D" id="3.80.10.10">
    <property type="entry name" value="Ribonuclease Inhibitor"/>
    <property type="match status" value="1"/>
</dbReference>